<dbReference type="InterPro" id="IPR036390">
    <property type="entry name" value="WH_DNA-bd_sf"/>
</dbReference>
<dbReference type="RefSeq" id="WP_187223799.1">
    <property type="nucleotide sequence ID" value="NZ_JABVED010000019.1"/>
</dbReference>
<dbReference type="PANTHER" id="PTHR43252">
    <property type="entry name" value="TRANSCRIPTIONAL REGULATOR YQJI"/>
    <property type="match status" value="1"/>
</dbReference>
<dbReference type="InterPro" id="IPR005149">
    <property type="entry name" value="Tscrpt_reg_PadR_N"/>
</dbReference>
<sequence>MRTSFGHRRHHPRRHHFHHTDHVDTHFDPEAEMTPPFPPLPPFPPGFGGHGPGGRGRRGPGGRQRRGDVRAALLTLLKDRPMHGYEMIQEIAQRTGGFWKPSPGSVYPTLQLLADEGLVRATDGDGGKRLFELTEDGTAAVEQFGDTAPWDHVTAGVDPAEVSLRGAMGQFSAAVIGVSQAANARQKAKAIEIINEARRQLYAVLGEED</sequence>
<dbReference type="InterPro" id="IPR036388">
    <property type="entry name" value="WH-like_DNA-bd_sf"/>
</dbReference>
<dbReference type="PANTHER" id="PTHR43252:SF2">
    <property type="entry name" value="TRANSCRIPTION REGULATOR, PADR-LIKE FAMILY"/>
    <property type="match status" value="1"/>
</dbReference>
<evidence type="ECO:0000313" key="4">
    <source>
        <dbReference type="Proteomes" id="UP000734823"/>
    </source>
</evidence>
<protein>
    <submittedName>
        <fullName evidence="3">PadR family transcriptional regulator</fullName>
    </submittedName>
</protein>
<accession>A0ABR7LDF1</accession>
<keyword evidence="4" id="KW-1185">Reference proteome</keyword>
<organism evidence="3 4">
    <name type="scientific">Actinokineospora xionganensis</name>
    <dbReference type="NCBI Taxonomy" id="2684470"/>
    <lineage>
        <taxon>Bacteria</taxon>
        <taxon>Bacillati</taxon>
        <taxon>Actinomycetota</taxon>
        <taxon>Actinomycetes</taxon>
        <taxon>Pseudonocardiales</taxon>
        <taxon>Pseudonocardiaceae</taxon>
        <taxon>Actinokineospora</taxon>
    </lineage>
</organism>
<comment type="caution">
    <text evidence="3">The sequence shown here is derived from an EMBL/GenBank/DDBJ whole genome shotgun (WGS) entry which is preliminary data.</text>
</comment>
<evidence type="ECO:0000256" key="1">
    <source>
        <dbReference type="SAM" id="MobiDB-lite"/>
    </source>
</evidence>
<name>A0ABR7LDF1_9PSEU</name>
<dbReference type="Gene3D" id="1.10.10.10">
    <property type="entry name" value="Winged helix-like DNA-binding domain superfamily/Winged helix DNA-binding domain"/>
    <property type="match status" value="1"/>
</dbReference>
<feature type="region of interest" description="Disordered" evidence="1">
    <location>
        <begin position="1"/>
        <end position="21"/>
    </location>
</feature>
<dbReference type="Proteomes" id="UP000734823">
    <property type="component" value="Unassembled WGS sequence"/>
</dbReference>
<evidence type="ECO:0000313" key="3">
    <source>
        <dbReference type="EMBL" id="MBC6450705.1"/>
    </source>
</evidence>
<dbReference type="EMBL" id="JABVED010000019">
    <property type="protein sequence ID" value="MBC6450705.1"/>
    <property type="molecule type" value="Genomic_DNA"/>
</dbReference>
<feature type="domain" description="Transcription regulator PadR N-terminal" evidence="2">
    <location>
        <begin position="73"/>
        <end position="142"/>
    </location>
</feature>
<evidence type="ECO:0000259" key="2">
    <source>
        <dbReference type="Pfam" id="PF03551"/>
    </source>
</evidence>
<dbReference type="SUPFAM" id="SSF46785">
    <property type="entry name" value="Winged helix' DNA-binding domain"/>
    <property type="match status" value="1"/>
</dbReference>
<proteinExistence type="predicted"/>
<reference evidence="3 4" key="1">
    <citation type="submission" date="2020-06" db="EMBL/GenBank/DDBJ databases">
        <title>Actinokineospora xiongansis sp. nov., isolated from soil of Baiyangdian.</title>
        <authorList>
            <person name="Zhang X."/>
        </authorList>
    </citation>
    <scope>NUCLEOTIDE SEQUENCE [LARGE SCALE GENOMIC DNA]</scope>
    <source>
        <strain evidence="3 4">HBU206404</strain>
    </source>
</reference>
<feature type="region of interest" description="Disordered" evidence="1">
    <location>
        <begin position="40"/>
        <end position="66"/>
    </location>
</feature>
<gene>
    <name evidence="3" type="ORF">GPZ80_26445</name>
</gene>
<feature type="compositionally biased region" description="Basic residues" evidence="1">
    <location>
        <begin position="55"/>
        <end position="64"/>
    </location>
</feature>
<dbReference type="Pfam" id="PF03551">
    <property type="entry name" value="PadR"/>
    <property type="match status" value="1"/>
</dbReference>
<feature type="compositionally biased region" description="Basic residues" evidence="1">
    <location>
        <begin position="1"/>
        <end position="19"/>
    </location>
</feature>